<evidence type="ECO:0000313" key="12">
    <source>
        <dbReference type="Proteomes" id="UP000295518"/>
    </source>
</evidence>
<organism evidence="11 12">
    <name type="scientific">Mycoplasma testudineum</name>
    <dbReference type="NCBI Taxonomy" id="244584"/>
    <lineage>
        <taxon>Bacteria</taxon>
        <taxon>Bacillati</taxon>
        <taxon>Mycoplasmatota</taxon>
        <taxon>Mollicutes</taxon>
        <taxon>Mycoplasmataceae</taxon>
        <taxon>Mycoplasma</taxon>
    </lineage>
</organism>
<feature type="transmembrane region" description="Helical" evidence="9">
    <location>
        <begin position="283"/>
        <end position="305"/>
    </location>
</feature>
<keyword evidence="4" id="KW-1003">Cell membrane</keyword>
<evidence type="ECO:0000256" key="1">
    <source>
        <dbReference type="ARBA" id="ARBA00004651"/>
    </source>
</evidence>
<dbReference type="AlphaFoldDB" id="A0A4R6IJL1"/>
<dbReference type="Pfam" id="PF00528">
    <property type="entry name" value="BPD_transp_1"/>
    <property type="match status" value="1"/>
</dbReference>
<reference evidence="11 12" key="1">
    <citation type="submission" date="2019-03" db="EMBL/GenBank/DDBJ databases">
        <title>Genomic Encyclopedia of Archaeal and Bacterial Type Strains, Phase II (KMG-II): from individual species to whole genera.</title>
        <authorList>
            <person name="Goeker M."/>
        </authorList>
    </citation>
    <scope>NUCLEOTIDE SEQUENCE [LARGE SCALE GENOMIC DNA]</scope>
    <source>
        <strain evidence="11 12">ATCC 700618</strain>
    </source>
</reference>
<feature type="transmembrane region" description="Helical" evidence="9">
    <location>
        <begin position="385"/>
        <end position="409"/>
    </location>
</feature>
<dbReference type="GO" id="GO:0015423">
    <property type="term" value="F:ABC-type maltose transporter activity"/>
    <property type="evidence" value="ECO:0007669"/>
    <property type="project" value="TreeGrafter"/>
</dbReference>
<feature type="domain" description="ABC transmembrane type-1" evidence="10">
    <location>
        <begin position="348"/>
        <end position="542"/>
    </location>
</feature>
<dbReference type="InterPro" id="IPR050901">
    <property type="entry name" value="BP-dep_ABC_trans_perm"/>
</dbReference>
<feature type="transmembrane region" description="Helical" evidence="9">
    <location>
        <begin position="459"/>
        <end position="481"/>
    </location>
</feature>
<evidence type="ECO:0000256" key="3">
    <source>
        <dbReference type="ARBA" id="ARBA00022448"/>
    </source>
</evidence>
<evidence type="ECO:0000259" key="10">
    <source>
        <dbReference type="PROSITE" id="PS50928"/>
    </source>
</evidence>
<gene>
    <name evidence="11" type="ORF">EI74_0032</name>
</gene>
<feature type="transmembrane region" description="Helical" evidence="9">
    <location>
        <begin position="352"/>
        <end position="373"/>
    </location>
</feature>
<feature type="transmembrane region" description="Helical" evidence="9">
    <location>
        <begin position="415"/>
        <end position="438"/>
    </location>
</feature>
<dbReference type="InterPro" id="IPR000515">
    <property type="entry name" value="MetI-like"/>
</dbReference>
<evidence type="ECO:0000256" key="9">
    <source>
        <dbReference type="RuleBase" id="RU363032"/>
    </source>
</evidence>
<dbReference type="PANTHER" id="PTHR32243">
    <property type="entry name" value="MALTOSE TRANSPORT SYSTEM PERMEASE-RELATED"/>
    <property type="match status" value="1"/>
</dbReference>
<dbReference type="RefSeq" id="WP_094255019.1">
    <property type="nucleotide sequence ID" value="NZ_NNCE01000011.1"/>
</dbReference>
<dbReference type="EMBL" id="SNWN01000002">
    <property type="protein sequence ID" value="TDO22126.1"/>
    <property type="molecule type" value="Genomic_DNA"/>
</dbReference>
<comment type="caution">
    <text evidence="11">The sequence shown here is derived from an EMBL/GenBank/DDBJ whole genome shotgun (WGS) entry which is preliminary data.</text>
</comment>
<keyword evidence="6 9" id="KW-0812">Transmembrane</keyword>
<feature type="transmembrane region" description="Helical" evidence="9">
    <location>
        <begin position="522"/>
        <end position="542"/>
    </location>
</feature>
<evidence type="ECO:0000256" key="4">
    <source>
        <dbReference type="ARBA" id="ARBA00022475"/>
    </source>
</evidence>
<keyword evidence="7 9" id="KW-1133">Transmembrane helix</keyword>
<keyword evidence="5" id="KW-0762">Sugar transport</keyword>
<dbReference type="Gene3D" id="1.10.3720.10">
    <property type="entry name" value="MetI-like"/>
    <property type="match status" value="1"/>
</dbReference>
<dbReference type="GO" id="GO:0005886">
    <property type="term" value="C:plasma membrane"/>
    <property type="evidence" value="ECO:0007669"/>
    <property type="project" value="UniProtKB-SubCell"/>
</dbReference>
<dbReference type="PROSITE" id="PS50928">
    <property type="entry name" value="ABC_TM1"/>
    <property type="match status" value="1"/>
</dbReference>
<dbReference type="Proteomes" id="UP000295518">
    <property type="component" value="Unassembled WGS sequence"/>
</dbReference>
<evidence type="ECO:0000256" key="8">
    <source>
        <dbReference type="ARBA" id="ARBA00023136"/>
    </source>
</evidence>
<dbReference type="OrthoDB" id="9784933at2"/>
<name>A0A4R6IJL1_9MOLU</name>
<evidence type="ECO:0000313" key="11">
    <source>
        <dbReference type="EMBL" id="TDO22126.1"/>
    </source>
</evidence>
<keyword evidence="8 9" id="KW-0472">Membrane</keyword>
<comment type="subcellular location">
    <subcellularLocation>
        <location evidence="1 9">Cell membrane</location>
        <topology evidence="1 9">Multi-pass membrane protein</topology>
    </subcellularLocation>
</comment>
<evidence type="ECO:0000256" key="5">
    <source>
        <dbReference type="ARBA" id="ARBA00022597"/>
    </source>
</evidence>
<dbReference type="InterPro" id="IPR035906">
    <property type="entry name" value="MetI-like_sf"/>
</dbReference>
<keyword evidence="12" id="KW-1185">Reference proteome</keyword>
<comment type="similarity">
    <text evidence="2">Belongs to the binding-protein-dependent transport system permease family. MalFG subfamily.</text>
</comment>
<accession>A0A4R6IJL1</accession>
<evidence type="ECO:0000256" key="7">
    <source>
        <dbReference type="ARBA" id="ARBA00022989"/>
    </source>
</evidence>
<dbReference type="PANTHER" id="PTHR32243:SF50">
    <property type="entry name" value="MALTOSE_MALTODEXTRIN TRANSPORT SYSTEM PERMEASE PROTEIN MALG"/>
    <property type="match status" value="1"/>
</dbReference>
<sequence>MNINTQVLKNRFKSTLKSMNPISNYYAKAEKIELKQEIINELNRALREARKNKIISANDFTKIVFHIERVDVRNNVSILAQSLIKSKSLESIQVIALIKLMSLYVSYDSKNYSQVKKILNVNLAIAKLIKFYSKKYVKSFANDIDKLTNSEFNQKSVIQQELRIDVDLIRRNYWNKAIVAAQIIEKNTSHFIEFPQTIFINLVKFQILFHEQNLFLKNKSNFSLQKYITYDAISLQASEKYNIVKEQLSKYSNINVDSFTSHINETSKFIRLSDLPPMNGYQLVGLLVSYLLLLLWSVIILLPLAQMVILSFDGSGGLYIGTQNVSGNRGWFIHYQELINDTNFRYWLGNSLIVSVSTMVLTVSFTVLLAYAFSRFRFPGRRSSILTVMLLQMVPSIAALTAFLVLYQLTNLDMLVFLIIIYTGGALTGNTFILKGYLDSIPIDLDEAAKIDGASTARVFLTILVPLSKPMIAIVALWSFIGPFGDVILPVLLAPATVEGNKQLTMAAGLRTLIAGTNPHQYTFLAGAIITGVPLTILFVVAQKFLVSGLTKGAVK</sequence>
<protein>
    <submittedName>
        <fullName evidence="11">Arabinogalactan oligomer/maltooligosaccharide transport system permease protein</fullName>
    </submittedName>
</protein>
<dbReference type="GO" id="GO:0042956">
    <property type="term" value="P:maltodextrin transmembrane transport"/>
    <property type="evidence" value="ECO:0007669"/>
    <property type="project" value="TreeGrafter"/>
</dbReference>
<evidence type="ECO:0000256" key="6">
    <source>
        <dbReference type="ARBA" id="ARBA00022692"/>
    </source>
</evidence>
<dbReference type="CDD" id="cd06261">
    <property type="entry name" value="TM_PBP2"/>
    <property type="match status" value="1"/>
</dbReference>
<proteinExistence type="inferred from homology"/>
<dbReference type="SUPFAM" id="SSF161098">
    <property type="entry name" value="MetI-like"/>
    <property type="match status" value="1"/>
</dbReference>
<keyword evidence="3 9" id="KW-0813">Transport</keyword>
<evidence type="ECO:0000256" key="2">
    <source>
        <dbReference type="ARBA" id="ARBA00009047"/>
    </source>
</evidence>